<dbReference type="PaxDb" id="214684-Q5KNM6"/>
<protein>
    <submittedName>
        <fullName evidence="2">Uncharacterized protein</fullName>
    </submittedName>
</protein>
<feature type="compositionally biased region" description="Low complexity" evidence="1">
    <location>
        <begin position="137"/>
        <end position="158"/>
    </location>
</feature>
<dbReference type="RefSeq" id="XP_024511965.1">
    <property type="nucleotide sequence ID" value="XM_024656323.1"/>
</dbReference>
<dbReference type="OrthoDB" id="2333993at2759"/>
<feature type="region of interest" description="Disordered" evidence="1">
    <location>
        <begin position="131"/>
        <end position="220"/>
    </location>
</feature>
<dbReference type="STRING" id="214684.Q5KNM6"/>
<feature type="compositionally biased region" description="Basic and acidic residues" evidence="1">
    <location>
        <begin position="199"/>
        <end position="220"/>
    </location>
</feature>
<evidence type="ECO:0000313" key="3">
    <source>
        <dbReference type="Proteomes" id="UP000002149"/>
    </source>
</evidence>
<dbReference type="VEuPathDB" id="FungiDB:CNA05970"/>
<dbReference type="KEGG" id="cne:CNA05970"/>
<organism evidence="2 3">
    <name type="scientific">Cryptococcus deneoformans (strain JEC21 / ATCC MYA-565)</name>
    <name type="common">Cryptococcus neoformans var. neoformans serotype D</name>
    <dbReference type="NCBI Taxonomy" id="214684"/>
    <lineage>
        <taxon>Eukaryota</taxon>
        <taxon>Fungi</taxon>
        <taxon>Dikarya</taxon>
        <taxon>Basidiomycota</taxon>
        <taxon>Agaricomycotina</taxon>
        <taxon>Tremellomycetes</taxon>
        <taxon>Tremellales</taxon>
        <taxon>Cryptococcaceae</taxon>
        <taxon>Cryptococcus</taxon>
        <taxon>Cryptococcus neoformans species complex</taxon>
    </lineage>
</organism>
<dbReference type="Proteomes" id="UP000002149">
    <property type="component" value="Chromosome 1"/>
</dbReference>
<dbReference type="HOGENOM" id="CLU_835638_0_0_1"/>
<proteinExistence type="predicted"/>
<reference evidence="2 3" key="1">
    <citation type="journal article" date="2005" name="Science">
        <title>The genome of the basidiomycetous yeast and human pathogen Cryptococcus neoformans.</title>
        <authorList>
            <person name="Loftus B.J."/>
            <person name="Fung E."/>
            <person name="Roncaglia P."/>
            <person name="Rowley D."/>
            <person name="Amedeo P."/>
            <person name="Bruno D."/>
            <person name="Vamathevan J."/>
            <person name="Miranda M."/>
            <person name="Anderson I.J."/>
            <person name="Fraser J.A."/>
            <person name="Allen J.E."/>
            <person name="Bosdet I.E."/>
            <person name="Brent M.R."/>
            <person name="Chiu R."/>
            <person name="Doering T.L."/>
            <person name="Donlin M.J."/>
            <person name="D'Souza C.A."/>
            <person name="Fox D.S."/>
            <person name="Grinberg V."/>
            <person name="Fu J."/>
            <person name="Fukushima M."/>
            <person name="Haas B.J."/>
            <person name="Huang J.C."/>
            <person name="Janbon G."/>
            <person name="Jones S.J."/>
            <person name="Koo H.L."/>
            <person name="Krzywinski M.I."/>
            <person name="Kwon-Chung J.K."/>
            <person name="Lengeler K.B."/>
            <person name="Maiti R."/>
            <person name="Marra M.A."/>
            <person name="Marra R.E."/>
            <person name="Mathewson C.A."/>
            <person name="Mitchell T.G."/>
            <person name="Pertea M."/>
            <person name="Riggs F.R."/>
            <person name="Salzberg S.L."/>
            <person name="Schein J.E."/>
            <person name="Shvartsbeyn A."/>
            <person name="Shin H."/>
            <person name="Shumway M."/>
            <person name="Specht C.A."/>
            <person name="Suh B.B."/>
            <person name="Tenney A."/>
            <person name="Utterback T.R."/>
            <person name="Wickes B.L."/>
            <person name="Wortman J.R."/>
            <person name="Wye N.H."/>
            <person name="Kronstad J.W."/>
            <person name="Lodge J.K."/>
            <person name="Heitman J."/>
            <person name="Davis R.W."/>
            <person name="Fraser C.M."/>
            <person name="Hyman R.W."/>
        </authorList>
    </citation>
    <scope>NUCLEOTIDE SEQUENCE [LARGE SCALE GENOMIC DNA]</scope>
    <source>
        <strain evidence="3">JEC21 / ATCC MYA-565</strain>
    </source>
</reference>
<name>Q5KNM6_CRYD1</name>
<dbReference type="GeneID" id="3254011"/>
<keyword evidence="3" id="KW-1185">Reference proteome</keyword>
<dbReference type="InParanoid" id="Q5KNM6"/>
<feature type="region of interest" description="Disordered" evidence="1">
    <location>
        <begin position="75"/>
        <end position="94"/>
    </location>
</feature>
<accession>Q5KNM6</accession>
<gene>
    <name evidence="2" type="ordered locus">CNA05970</name>
</gene>
<evidence type="ECO:0000313" key="2">
    <source>
        <dbReference type="EMBL" id="AAW41131.2"/>
    </source>
</evidence>
<feature type="compositionally biased region" description="Low complexity" evidence="1">
    <location>
        <begin position="184"/>
        <end position="196"/>
    </location>
</feature>
<dbReference type="eggNOG" id="ENOG502S560">
    <property type="taxonomic scope" value="Eukaryota"/>
</dbReference>
<sequence>MPLAVQSRRSRWDLLRMTADENQHQAGVKRRRLSSSRQHAKLEKIYSGFLERFGPRGLFTPFGVSLIAPKFREEAHRAAHEPNDTGSSEDAKDYLDGSYGSVIIPEEILRGVAAMRDDWDEEEDDSLLPACTSSNDPATLTNPATVATNPATLTNPANDLTRSTTRPVSERPPAAPISTAAFYAAESSQSAEPSSSLRIDPRESFEAEKTVKAEALARHA</sequence>
<dbReference type="EMBL" id="AE017341">
    <property type="protein sequence ID" value="AAW41131.2"/>
    <property type="molecule type" value="Genomic_DNA"/>
</dbReference>
<dbReference type="AlphaFoldDB" id="Q5KNM6"/>
<evidence type="ECO:0000256" key="1">
    <source>
        <dbReference type="SAM" id="MobiDB-lite"/>
    </source>
</evidence>